<name>A0A8W7PKP7_ANOCL</name>
<keyword evidence="4" id="KW-0175">Coiled coil</keyword>
<dbReference type="AlphaFoldDB" id="A0A8W7PKP7"/>
<protein>
    <recommendedName>
        <fullName evidence="7">Tektin</fullName>
    </recommendedName>
</protein>
<dbReference type="VEuPathDB" id="VectorBase:ACON2_029520"/>
<evidence type="ECO:0008006" key="7">
    <source>
        <dbReference type="Google" id="ProtNLM"/>
    </source>
</evidence>
<evidence type="ECO:0000256" key="5">
    <source>
        <dbReference type="SAM" id="MobiDB-lite"/>
    </source>
</evidence>
<reference evidence="6" key="1">
    <citation type="submission" date="2022-08" db="UniProtKB">
        <authorList>
            <consortium name="EnsemblMetazoa"/>
        </authorList>
    </citation>
    <scope>IDENTIFICATION</scope>
</reference>
<dbReference type="GO" id="GO:0060294">
    <property type="term" value="P:cilium movement involved in cell motility"/>
    <property type="evidence" value="ECO:0007669"/>
    <property type="project" value="InterPro"/>
</dbReference>
<proteinExistence type="inferred from homology"/>
<evidence type="ECO:0000256" key="2">
    <source>
        <dbReference type="ARBA" id="ARBA00007209"/>
    </source>
</evidence>
<organism evidence="6">
    <name type="scientific">Anopheles coluzzii</name>
    <name type="common">African malaria mosquito</name>
    <dbReference type="NCBI Taxonomy" id="1518534"/>
    <lineage>
        <taxon>Eukaryota</taxon>
        <taxon>Metazoa</taxon>
        <taxon>Ecdysozoa</taxon>
        <taxon>Arthropoda</taxon>
        <taxon>Hexapoda</taxon>
        <taxon>Insecta</taxon>
        <taxon>Pterygota</taxon>
        <taxon>Neoptera</taxon>
        <taxon>Endopterygota</taxon>
        <taxon>Diptera</taxon>
        <taxon>Nematocera</taxon>
        <taxon>Culicoidea</taxon>
        <taxon>Culicidae</taxon>
        <taxon>Anophelinae</taxon>
        <taxon>Anopheles</taxon>
    </lineage>
</organism>
<comment type="similarity">
    <text evidence="2">Belongs to the tektin family.</text>
</comment>
<dbReference type="GO" id="GO:0005634">
    <property type="term" value="C:nucleus"/>
    <property type="evidence" value="ECO:0007669"/>
    <property type="project" value="TreeGrafter"/>
</dbReference>
<dbReference type="InterPro" id="IPR048256">
    <property type="entry name" value="Tektin-like"/>
</dbReference>
<accession>A0A8W7PKP7</accession>
<comment type="subcellular location">
    <subcellularLocation>
        <location evidence="1">Cytoplasm</location>
    </subcellularLocation>
</comment>
<evidence type="ECO:0000256" key="3">
    <source>
        <dbReference type="ARBA" id="ARBA00022490"/>
    </source>
</evidence>
<evidence type="ECO:0000313" key="6">
    <source>
        <dbReference type="EnsemblMetazoa" id="ACOM033493-PA.1"/>
    </source>
</evidence>
<dbReference type="GO" id="GO:0005737">
    <property type="term" value="C:cytoplasm"/>
    <property type="evidence" value="ECO:0007669"/>
    <property type="project" value="UniProtKB-SubCell"/>
</dbReference>
<dbReference type="GO" id="GO:0015630">
    <property type="term" value="C:microtubule cytoskeleton"/>
    <property type="evidence" value="ECO:0007669"/>
    <property type="project" value="TreeGrafter"/>
</dbReference>
<keyword evidence="3" id="KW-0963">Cytoplasm</keyword>
<feature type="region of interest" description="Disordered" evidence="5">
    <location>
        <begin position="203"/>
        <end position="224"/>
    </location>
</feature>
<dbReference type="InterPro" id="IPR000435">
    <property type="entry name" value="Tektins"/>
</dbReference>
<dbReference type="GO" id="GO:0005929">
    <property type="term" value="C:cilium"/>
    <property type="evidence" value="ECO:0007669"/>
    <property type="project" value="UniProtKB-ARBA"/>
</dbReference>
<dbReference type="PANTHER" id="PTHR19960">
    <property type="entry name" value="TEKTIN"/>
    <property type="match status" value="1"/>
</dbReference>
<dbReference type="EnsemblMetazoa" id="ACOM033493-RA">
    <property type="protein sequence ID" value="ACOM033493-PA.1"/>
    <property type="gene ID" value="ACOM033493"/>
</dbReference>
<evidence type="ECO:0000256" key="4">
    <source>
        <dbReference type="ARBA" id="ARBA00023054"/>
    </source>
</evidence>
<sequence>MSSKSAFNSCSYAQDIDRTESSKVFEIEQCMYNLSEDFFRQTTLQETVAPVESATTGVVSPEVFDESLNNAAASAAQSVHHIADILRRPISDELMKKLCFSELLLVCDGSETIVGGAAINVSLIAEEVLAAFSSTRLTILGHSTAESELMSFADRNCRPLQERKCETLISGTIRQEKQIQLYFDEAHNVTAYRQESNGLQTESFHGLLSGPGRSGEEDSADDNRPTILPDGLQLLLLRYLVLSNFVGEICSQTIDIQGRVGNCIHQISATIPVPKHRREGTAEAVKEIRKSTWYSDGTEPEESVSHYDASTGRLLRHGWNSSNYILIENPLGTASPMAVKELEQGMKDYVQTLSGLIKNRASVKEMIDHVDCTVKEMDQCNKIVNPLLRDIIKELLTSPVGLPASDPPPYLPQRAGNSDGYPLAKPMGPIGPWATGRVDWGALSGQTGTRPVVNQYSITRYSVDEWRQRNADMINACETTVDHSVQVENASKNTIIRTYAIADKTQTDCTQSLHVRAKNIDDLKCELDRAISSMQEEIAALERQRRRLKQSLAVLRMPEAIANECLERRTGRPDTELIRDRPEEELIQEISLISEIKAILLQTLANIEQQQSDNRAVRQRMEFDWSEKKVAHENDAVNCNLRNQSTNTLFKPGATRCSNEQSTEIYWEKFTRETLDMYHNCRHKSEQLRNTLDAILTNAARDLRTQADSVERALASRISCMEEIREKLEIDLRTVLQHLADTEIQIDKLKVAIRNMDYAMMVVQTRLDNRNQRPRVENCRDQPQNLLICRSKSLEVGSFGHERSAQTGRGRQAGACHSPLLTSNAKSCSSGALSPLIETVASCCGRIFLPLPL</sequence>
<evidence type="ECO:0000256" key="1">
    <source>
        <dbReference type="ARBA" id="ARBA00004496"/>
    </source>
</evidence>
<dbReference type="GO" id="GO:0060271">
    <property type="term" value="P:cilium assembly"/>
    <property type="evidence" value="ECO:0007669"/>
    <property type="project" value="TreeGrafter"/>
</dbReference>
<dbReference type="PANTHER" id="PTHR19960:SF12">
    <property type="entry name" value="TEKTIN-4"/>
    <property type="match status" value="1"/>
</dbReference>
<dbReference type="Proteomes" id="UP000075882">
    <property type="component" value="Unassembled WGS sequence"/>
</dbReference>
<dbReference type="Pfam" id="PF03148">
    <property type="entry name" value="Tektin"/>
    <property type="match status" value="1"/>
</dbReference>